<dbReference type="EMBL" id="FZQP02006862">
    <property type="protein sequence ID" value="VVD04424.1"/>
    <property type="molecule type" value="Genomic_DNA"/>
</dbReference>
<organism evidence="2 3">
    <name type="scientific">Leptidea sinapis</name>
    <dbReference type="NCBI Taxonomy" id="189913"/>
    <lineage>
        <taxon>Eukaryota</taxon>
        <taxon>Metazoa</taxon>
        <taxon>Ecdysozoa</taxon>
        <taxon>Arthropoda</taxon>
        <taxon>Hexapoda</taxon>
        <taxon>Insecta</taxon>
        <taxon>Pterygota</taxon>
        <taxon>Neoptera</taxon>
        <taxon>Endopterygota</taxon>
        <taxon>Lepidoptera</taxon>
        <taxon>Glossata</taxon>
        <taxon>Ditrysia</taxon>
        <taxon>Papilionoidea</taxon>
        <taxon>Pieridae</taxon>
        <taxon>Dismorphiinae</taxon>
        <taxon>Leptidea</taxon>
    </lineage>
</organism>
<feature type="chain" id="PRO_5022673458" evidence="1">
    <location>
        <begin position="17"/>
        <end position="140"/>
    </location>
</feature>
<sequence>MLIILYHLQFLELSDGAVLDPALYLGPSPPLAEIQDNLKIRWRQTAIPAKSAETFWPRLHSDYGLKSIHIPLQFHITGTYGGHSGTGVMSGSYASIGSNLLKTSLAGTNYGYPGLRVFGGNDAPAWSGWGNGKWGHYGKG</sequence>
<accession>A0A5E4R3U6</accession>
<name>A0A5E4R3U6_9NEOP</name>
<gene>
    <name evidence="2" type="ORF">LSINAPIS_LOCUS14180</name>
</gene>
<protein>
    <submittedName>
        <fullName evidence="2">Uncharacterized protein</fullName>
    </submittedName>
</protein>
<dbReference type="AlphaFoldDB" id="A0A5E4R3U6"/>
<reference evidence="2 3" key="1">
    <citation type="submission" date="2017-07" db="EMBL/GenBank/DDBJ databases">
        <authorList>
            <person name="Talla V."/>
            <person name="Backstrom N."/>
        </authorList>
    </citation>
    <scope>NUCLEOTIDE SEQUENCE [LARGE SCALE GENOMIC DNA]</scope>
</reference>
<keyword evidence="1" id="KW-0732">Signal</keyword>
<evidence type="ECO:0000313" key="2">
    <source>
        <dbReference type="EMBL" id="VVD04424.1"/>
    </source>
</evidence>
<keyword evidence="3" id="KW-1185">Reference proteome</keyword>
<evidence type="ECO:0000256" key="1">
    <source>
        <dbReference type="SAM" id="SignalP"/>
    </source>
</evidence>
<proteinExistence type="predicted"/>
<evidence type="ECO:0000313" key="3">
    <source>
        <dbReference type="Proteomes" id="UP000324832"/>
    </source>
</evidence>
<dbReference type="Proteomes" id="UP000324832">
    <property type="component" value="Unassembled WGS sequence"/>
</dbReference>
<feature type="signal peptide" evidence="1">
    <location>
        <begin position="1"/>
        <end position="16"/>
    </location>
</feature>